<proteinExistence type="predicted"/>
<dbReference type="Proteomes" id="UP000324748">
    <property type="component" value="Unassembled WGS sequence"/>
</dbReference>
<accession>A0A5B0N644</accession>
<name>A0A5B0N644_PUCGR</name>
<comment type="caution">
    <text evidence="1">The sequence shown here is derived from an EMBL/GenBank/DDBJ whole genome shotgun (WGS) entry which is preliminary data.</text>
</comment>
<evidence type="ECO:0000313" key="3">
    <source>
        <dbReference type="Proteomes" id="UP000324748"/>
    </source>
</evidence>
<dbReference type="EMBL" id="VSWC01000118">
    <property type="protein sequence ID" value="KAA1084136.1"/>
    <property type="molecule type" value="Genomic_DNA"/>
</dbReference>
<gene>
    <name evidence="1" type="ORF">PGT21_018745</name>
    <name evidence="2" type="ORF">PGTUg99_026702</name>
</gene>
<evidence type="ECO:0000313" key="4">
    <source>
        <dbReference type="Proteomes" id="UP000325313"/>
    </source>
</evidence>
<reference evidence="3 4" key="1">
    <citation type="submission" date="2019-05" db="EMBL/GenBank/DDBJ databases">
        <title>Emergence of the Ug99 lineage of the wheat stem rust pathogen through somatic hybridization.</title>
        <authorList>
            <person name="Li F."/>
            <person name="Upadhyaya N.M."/>
            <person name="Sperschneider J."/>
            <person name="Matny O."/>
            <person name="Nguyen-Phuc H."/>
            <person name="Mago R."/>
            <person name="Raley C."/>
            <person name="Miller M.E."/>
            <person name="Silverstein K.A.T."/>
            <person name="Henningsen E."/>
            <person name="Hirsch C.D."/>
            <person name="Visser B."/>
            <person name="Pretorius Z.A."/>
            <person name="Steffenson B.J."/>
            <person name="Schwessinger B."/>
            <person name="Dodds P.N."/>
            <person name="Figueroa M."/>
        </authorList>
    </citation>
    <scope>NUCLEOTIDE SEQUENCE [LARGE SCALE GENOMIC DNA]</scope>
    <source>
        <strain evidence="1">21-0</strain>
        <strain evidence="2 4">Ug99</strain>
    </source>
</reference>
<sequence>MAHSHTPTISSPLASSGPRPTTGILFGAAGCIPKQCIFINLAQARQSPHYTSSATHQYRFTSKGIALFAVKGTNFHVQPITEDDEDDDQSL</sequence>
<protein>
    <submittedName>
        <fullName evidence="1">Uncharacterized protein</fullName>
    </submittedName>
</protein>
<dbReference type="AlphaFoldDB" id="A0A5B0N644"/>
<evidence type="ECO:0000313" key="2">
    <source>
        <dbReference type="EMBL" id="KAA1093372.1"/>
    </source>
</evidence>
<evidence type="ECO:0000313" key="1">
    <source>
        <dbReference type="EMBL" id="KAA1084136.1"/>
    </source>
</evidence>
<organism evidence="1 3">
    <name type="scientific">Puccinia graminis f. sp. tritici</name>
    <dbReference type="NCBI Taxonomy" id="56615"/>
    <lineage>
        <taxon>Eukaryota</taxon>
        <taxon>Fungi</taxon>
        <taxon>Dikarya</taxon>
        <taxon>Basidiomycota</taxon>
        <taxon>Pucciniomycotina</taxon>
        <taxon>Pucciniomycetes</taxon>
        <taxon>Pucciniales</taxon>
        <taxon>Pucciniaceae</taxon>
        <taxon>Puccinia</taxon>
    </lineage>
</organism>
<dbReference type="Proteomes" id="UP000325313">
    <property type="component" value="Unassembled WGS sequence"/>
</dbReference>
<keyword evidence="3" id="KW-1185">Reference proteome</keyword>
<dbReference type="EMBL" id="VDEP01000375">
    <property type="protein sequence ID" value="KAA1093372.1"/>
    <property type="molecule type" value="Genomic_DNA"/>
</dbReference>